<feature type="coiled-coil region" evidence="1">
    <location>
        <begin position="7"/>
        <end position="34"/>
    </location>
</feature>
<dbReference type="Proteomes" id="UP000799436">
    <property type="component" value="Unassembled WGS sequence"/>
</dbReference>
<evidence type="ECO:0000256" key="1">
    <source>
        <dbReference type="SAM" id="Coils"/>
    </source>
</evidence>
<dbReference type="AlphaFoldDB" id="A0A6G1LBZ1"/>
<sequence>MALVGSRESAIQMLQELKHELAALNARLDRMEDITNAQLADVKTASVDHNLKIQALRIPITDPPVLRVIHTPELLEHILLALLPHRGGADARLQIANIFVSKRVCKQFRDIIEGSPALQSQIFMRATHTLDRPIVNSYLRLEAIWNNSISMWSDRVCDFISDDRIPRRWSILGHIKLAQFYLSRDIIEDKVSLRLWLRPERCPRFDPRYPIGRTCVFCNARGSWREGASWSKAYLTQPPIDIYWELDRSFNVQNITTSGGIEGGCRAGELLNIVCKQLSSVAKQ</sequence>
<keyword evidence="3" id="KW-1185">Reference proteome</keyword>
<gene>
    <name evidence="2" type="ORF">EJ03DRAFT_82149</name>
</gene>
<evidence type="ECO:0000313" key="2">
    <source>
        <dbReference type="EMBL" id="KAF2769938.1"/>
    </source>
</evidence>
<protein>
    <recommendedName>
        <fullName evidence="4">F-box domain-containing protein</fullName>
    </recommendedName>
</protein>
<reference evidence="2" key="1">
    <citation type="journal article" date="2020" name="Stud. Mycol.">
        <title>101 Dothideomycetes genomes: a test case for predicting lifestyles and emergence of pathogens.</title>
        <authorList>
            <person name="Haridas S."/>
            <person name="Albert R."/>
            <person name="Binder M."/>
            <person name="Bloem J."/>
            <person name="Labutti K."/>
            <person name="Salamov A."/>
            <person name="Andreopoulos B."/>
            <person name="Baker S."/>
            <person name="Barry K."/>
            <person name="Bills G."/>
            <person name="Bluhm B."/>
            <person name="Cannon C."/>
            <person name="Castanera R."/>
            <person name="Culley D."/>
            <person name="Daum C."/>
            <person name="Ezra D."/>
            <person name="Gonzalez J."/>
            <person name="Henrissat B."/>
            <person name="Kuo A."/>
            <person name="Liang C."/>
            <person name="Lipzen A."/>
            <person name="Lutzoni F."/>
            <person name="Magnuson J."/>
            <person name="Mondo S."/>
            <person name="Nolan M."/>
            <person name="Ohm R."/>
            <person name="Pangilinan J."/>
            <person name="Park H.-J."/>
            <person name="Ramirez L."/>
            <person name="Alfaro M."/>
            <person name="Sun H."/>
            <person name="Tritt A."/>
            <person name="Yoshinaga Y."/>
            <person name="Zwiers L.-H."/>
            <person name="Turgeon B."/>
            <person name="Goodwin S."/>
            <person name="Spatafora J."/>
            <person name="Crous P."/>
            <person name="Grigoriev I."/>
        </authorList>
    </citation>
    <scope>NUCLEOTIDE SEQUENCE</scope>
    <source>
        <strain evidence="2">CBS 116005</strain>
    </source>
</reference>
<keyword evidence="1" id="KW-0175">Coiled coil</keyword>
<organism evidence="2 3">
    <name type="scientific">Teratosphaeria nubilosa</name>
    <dbReference type="NCBI Taxonomy" id="161662"/>
    <lineage>
        <taxon>Eukaryota</taxon>
        <taxon>Fungi</taxon>
        <taxon>Dikarya</taxon>
        <taxon>Ascomycota</taxon>
        <taxon>Pezizomycotina</taxon>
        <taxon>Dothideomycetes</taxon>
        <taxon>Dothideomycetidae</taxon>
        <taxon>Mycosphaerellales</taxon>
        <taxon>Teratosphaeriaceae</taxon>
        <taxon>Teratosphaeria</taxon>
    </lineage>
</organism>
<evidence type="ECO:0000313" key="3">
    <source>
        <dbReference type="Proteomes" id="UP000799436"/>
    </source>
</evidence>
<accession>A0A6G1LBZ1</accession>
<evidence type="ECO:0008006" key="4">
    <source>
        <dbReference type="Google" id="ProtNLM"/>
    </source>
</evidence>
<name>A0A6G1LBZ1_9PEZI</name>
<proteinExistence type="predicted"/>
<dbReference type="EMBL" id="ML995829">
    <property type="protein sequence ID" value="KAF2769938.1"/>
    <property type="molecule type" value="Genomic_DNA"/>
</dbReference>